<dbReference type="OrthoDB" id="248923at2759"/>
<dbReference type="InterPro" id="IPR000719">
    <property type="entry name" value="Prot_kinase_dom"/>
</dbReference>
<dbReference type="InterPro" id="IPR045133">
    <property type="entry name" value="IRE1/2-like"/>
</dbReference>
<evidence type="ECO:0000313" key="3">
    <source>
        <dbReference type="Proteomes" id="UP000789390"/>
    </source>
</evidence>
<gene>
    <name evidence="2" type="ORF">DGAL_LOCUS12885</name>
</gene>
<keyword evidence="3" id="KW-1185">Reference proteome</keyword>
<evidence type="ECO:0000259" key="1">
    <source>
        <dbReference type="PROSITE" id="PS50011"/>
    </source>
</evidence>
<accession>A0A8J2RVX8</accession>
<dbReference type="PANTHER" id="PTHR13954:SF6">
    <property type="entry name" value="NON-SPECIFIC SERINE_THREONINE PROTEIN KINASE"/>
    <property type="match status" value="1"/>
</dbReference>
<proteinExistence type="predicted"/>
<dbReference type="EMBL" id="CAKKLH010000292">
    <property type="protein sequence ID" value="CAH0109407.1"/>
    <property type="molecule type" value="Genomic_DNA"/>
</dbReference>
<dbReference type="Pfam" id="PF00069">
    <property type="entry name" value="Pkinase"/>
    <property type="match status" value="1"/>
</dbReference>
<dbReference type="InterPro" id="IPR011009">
    <property type="entry name" value="Kinase-like_dom_sf"/>
</dbReference>
<dbReference type="SUPFAM" id="SSF56112">
    <property type="entry name" value="Protein kinase-like (PK-like)"/>
    <property type="match status" value="2"/>
</dbReference>
<dbReference type="GO" id="GO:0005524">
    <property type="term" value="F:ATP binding"/>
    <property type="evidence" value="ECO:0007669"/>
    <property type="project" value="InterPro"/>
</dbReference>
<dbReference type="GO" id="GO:0004521">
    <property type="term" value="F:RNA endonuclease activity"/>
    <property type="evidence" value="ECO:0007669"/>
    <property type="project" value="InterPro"/>
</dbReference>
<feature type="domain" description="Protein kinase" evidence="1">
    <location>
        <begin position="150"/>
        <end position="366"/>
    </location>
</feature>
<dbReference type="GO" id="GO:0070059">
    <property type="term" value="P:intrinsic apoptotic signaling pathway in response to endoplasmic reticulum stress"/>
    <property type="evidence" value="ECO:0007669"/>
    <property type="project" value="TreeGrafter"/>
</dbReference>
<dbReference type="Gene3D" id="1.10.510.10">
    <property type="entry name" value="Transferase(Phosphotransferase) domain 1"/>
    <property type="match status" value="2"/>
</dbReference>
<reference evidence="2" key="1">
    <citation type="submission" date="2021-11" db="EMBL/GenBank/DDBJ databases">
        <authorList>
            <person name="Schell T."/>
        </authorList>
    </citation>
    <scope>NUCLEOTIDE SEQUENCE</scope>
    <source>
        <strain evidence="2">M5</strain>
    </source>
</reference>
<dbReference type="PROSITE" id="PS50011">
    <property type="entry name" value="PROTEIN_KINASE_DOM"/>
    <property type="match status" value="2"/>
</dbReference>
<name>A0A8J2RVX8_9CRUS</name>
<dbReference type="AlphaFoldDB" id="A0A8J2RVX8"/>
<organism evidence="2 3">
    <name type="scientific">Daphnia galeata</name>
    <dbReference type="NCBI Taxonomy" id="27404"/>
    <lineage>
        <taxon>Eukaryota</taxon>
        <taxon>Metazoa</taxon>
        <taxon>Ecdysozoa</taxon>
        <taxon>Arthropoda</taxon>
        <taxon>Crustacea</taxon>
        <taxon>Branchiopoda</taxon>
        <taxon>Diplostraca</taxon>
        <taxon>Cladocera</taxon>
        <taxon>Anomopoda</taxon>
        <taxon>Daphniidae</taxon>
        <taxon>Daphnia</taxon>
    </lineage>
</organism>
<dbReference type="GO" id="GO:0036498">
    <property type="term" value="P:IRE1-mediated unfolded protein response"/>
    <property type="evidence" value="ECO:0007669"/>
    <property type="project" value="TreeGrafter"/>
</dbReference>
<evidence type="ECO:0000313" key="2">
    <source>
        <dbReference type="EMBL" id="CAH0109407.1"/>
    </source>
</evidence>
<dbReference type="Proteomes" id="UP000789390">
    <property type="component" value="Unassembled WGS sequence"/>
</dbReference>
<dbReference type="CDD" id="cd00180">
    <property type="entry name" value="PKc"/>
    <property type="match status" value="1"/>
</dbReference>
<comment type="caution">
    <text evidence="2">The sequence shown here is derived from an EMBL/GenBank/DDBJ whole genome shotgun (WGS) entry which is preliminary data.</text>
</comment>
<protein>
    <recommendedName>
        <fullName evidence="1">Protein kinase domain-containing protein</fullName>
    </recommendedName>
</protein>
<dbReference type="PANTHER" id="PTHR13954">
    <property type="entry name" value="IRE1-RELATED"/>
    <property type="match status" value="1"/>
</dbReference>
<feature type="domain" description="Protein kinase" evidence="1">
    <location>
        <begin position="1"/>
        <end position="111"/>
    </location>
</feature>
<dbReference type="GO" id="GO:0051082">
    <property type="term" value="F:unfolded protein binding"/>
    <property type="evidence" value="ECO:0007669"/>
    <property type="project" value="TreeGrafter"/>
</dbReference>
<dbReference type="GO" id="GO:0004674">
    <property type="term" value="F:protein serine/threonine kinase activity"/>
    <property type="evidence" value="ECO:0007669"/>
    <property type="project" value="InterPro"/>
</dbReference>
<dbReference type="GO" id="GO:1990604">
    <property type="term" value="C:IRE1-TRAF2-ASK1 complex"/>
    <property type="evidence" value="ECO:0007669"/>
    <property type="project" value="TreeGrafter"/>
</dbReference>
<sequence length="366" mass="41696">MAPELLALRNFNRRDLDEKCTTATDVFAAGCTFFRYCADGGVHPFGNGFNIEGNIMNGIPINVTAQNIRIGDGKDPWKIKLIREMIHFVPEKRLAFSDIVKRLEDQRSPSFLQATLSDFQVNDMGSLPQVIVVQSSRPRDLIKIVGNLQFDRINRIGFGGLGGSVYPGTFNGRKVAVKRVELLGDDVENRELEINQKLSRLNHPNILQFKHYEEDDDFRYFVFELFAASLHDYLMGRYQGPMPMDAHVLFELASGLEYIHSKGILHRDINPKNVLISLTKPVQMKYCGFGLSKPKIRRDTPIFSAEEETQIWKSPEELEMMKGQENEFLHGSIKMSGNEISLIPVRRITHQQSLKGRGQTKNLKLK</sequence>